<gene>
    <name evidence="1" type="ORF">PHYBLDRAFT_165966</name>
</gene>
<organism evidence="1 2">
    <name type="scientific">Phycomyces blakesleeanus (strain ATCC 8743b / DSM 1359 / FGSC 10004 / NBRC 33097 / NRRL 1555)</name>
    <dbReference type="NCBI Taxonomy" id="763407"/>
    <lineage>
        <taxon>Eukaryota</taxon>
        <taxon>Fungi</taxon>
        <taxon>Fungi incertae sedis</taxon>
        <taxon>Mucoromycota</taxon>
        <taxon>Mucoromycotina</taxon>
        <taxon>Mucoromycetes</taxon>
        <taxon>Mucorales</taxon>
        <taxon>Phycomycetaceae</taxon>
        <taxon>Phycomyces</taxon>
    </lineage>
</organism>
<dbReference type="AlphaFoldDB" id="A0A162UKK7"/>
<sequence>MVILLSNCKCQRMLSIQEVAKAAAVLNTCQRTLVTQCGERQSMLPKTKQNKLKRSLSTQLMPPKTNGFKRPITALEDYQYDNRTFVGKRVKLSLVFLSLMR</sequence>
<dbReference type="GeneID" id="28996246"/>
<accession>A0A162UKK7</accession>
<protein>
    <recommendedName>
        <fullName evidence="3">Homeodomain-like DNA binding domain-containing transcription factor</fullName>
    </recommendedName>
</protein>
<dbReference type="RefSeq" id="XP_018294033.1">
    <property type="nucleotide sequence ID" value="XM_018435340.1"/>
</dbReference>
<name>A0A162UKK7_PHYB8</name>
<reference evidence="2" key="1">
    <citation type="submission" date="2015-06" db="EMBL/GenBank/DDBJ databases">
        <title>Expansion of signal transduction pathways in fungi by whole-genome duplication.</title>
        <authorList>
            <consortium name="DOE Joint Genome Institute"/>
            <person name="Corrochano L.M."/>
            <person name="Kuo A."/>
            <person name="Marcet-Houben M."/>
            <person name="Polaino S."/>
            <person name="Salamov A."/>
            <person name="Villalobos J.M."/>
            <person name="Alvarez M.I."/>
            <person name="Avalos J."/>
            <person name="Benito E.P."/>
            <person name="Benoit I."/>
            <person name="Burger G."/>
            <person name="Camino L.P."/>
            <person name="Canovas D."/>
            <person name="Cerda-Olmedo E."/>
            <person name="Cheng J.-F."/>
            <person name="Dominguez A."/>
            <person name="Elias M."/>
            <person name="Eslava A.P."/>
            <person name="Glaser F."/>
            <person name="Grimwood J."/>
            <person name="Gutierrez G."/>
            <person name="Heitman J."/>
            <person name="Henrissat B."/>
            <person name="Iturriaga E.A."/>
            <person name="Lang B.F."/>
            <person name="Lavin J.L."/>
            <person name="Lee S."/>
            <person name="Li W."/>
            <person name="Lindquist E."/>
            <person name="Lopez-Garcia S."/>
            <person name="Luque E.M."/>
            <person name="Marcos A.T."/>
            <person name="Martin J."/>
            <person name="McCluskey K."/>
            <person name="Medina H.R."/>
            <person name="Miralles-Duran A."/>
            <person name="Miyazaki A."/>
            <person name="Munoz-Torres E."/>
            <person name="Oguiza J.A."/>
            <person name="Ohm R."/>
            <person name="Olmedo M."/>
            <person name="Orejas M."/>
            <person name="Ortiz-Castellanos L."/>
            <person name="Pisabarro A.G."/>
            <person name="Rodriguez-Romero J."/>
            <person name="Ruiz-Herrera J."/>
            <person name="Ruiz-Vazquez R."/>
            <person name="Sanz C."/>
            <person name="Schackwitz W."/>
            <person name="Schmutz J."/>
            <person name="Shahriari M."/>
            <person name="Shelest E."/>
            <person name="Silva-Franco F."/>
            <person name="Soanes D."/>
            <person name="Syed K."/>
            <person name="Tagua V.G."/>
            <person name="Talbot N.J."/>
            <person name="Thon M."/>
            <person name="De vries R.P."/>
            <person name="Wiebenga A."/>
            <person name="Yadav J.S."/>
            <person name="Braun E.L."/>
            <person name="Baker S."/>
            <person name="Garre V."/>
            <person name="Horwitz B."/>
            <person name="Torres-Martinez S."/>
            <person name="Idnurm A."/>
            <person name="Herrera-Estrella A."/>
            <person name="Gabaldon T."/>
            <person name="Grigoriev I.V."/>
        </authorList>
    </citation>
    <scope>NUCLEOTIDE SEQUENCE [LARGE SCALE GENOMIC DNA]</scope>
    <source>
        <strain evidence="2">NRRL 1555(-)</strain>
    </source>
</reference>
<dbReference type="Proteomes" id="UP000077315">
    <property type="component" value="Unassembled WGS sequence"/>
</dbReference>
<proteinExistence type="predicted"/>
<evidence type="ECO:0008006" key="3">
    <source>
        <dbReference type="Google" id="ProtNLM"/>
    </source>
</evidence>
<evidence type="ECO:0000313" key="1">
    <source>
        <dbReference type="EMBL" id="OAD75993.1"/>
    </source>
</evidence>
<dbReference type="EMBL" id="KV440976">
    <property type="protein sequence ID" value="OAD75993.1"/>
    <property type="molecule type" value="Genomic_DNA"/>
</dbReference>
<evidence type="ECO:0000313" key="2">
    <source>
        <dbReference type="Proteomes" id="UP000077315"/>
    </source>
</evidence>
<dbReference type="VEuPathDB" id="FungiDB:PHYBLDRAFT_165966"/>
<keyword evidence="2" id="KW-1185">Reference proteome</keyword>
<dbReference type="InParanoid" id="A0A162UKK7"/>